<feature type="signal peptide" evidence="1">
    <location>
        <begin position="1"/>
        <end position="20"/>
    </location>
</feature>
<evidence type="ECO:0000259" key="2">
    <source>
        <dbReference type="Pfam" id="PF13529"/>
    </source>
</evidence>
<gene>
    <name evidence="3" type="ORF">Rhe02_57060</name>
</gene>
<keyword evidence="4" id="KW-1185">Reference proteome</keyword>
<proteinExistence type="predicted"/>
<dbReference type="Pfam" id="PF13529">
    <property type="entry name" value="Peptidase_C39_2"/>
    <property type="match status" value="1"/>
</dbReference>
<dbReference type="Gene3D" id="3.90.70.10">
    <property type="entry name" value="Cysteine proteinases"/>
    <property type="match status" value="1"/>
</dbReference>
<evidence type="ECO:0000313" key="3">
    <source>
        <dbReference type="EMBL" id="GIH07639.1"/>
    </source>
</evidence>
<reference evidence="3" key="1">
    <citation type="submission" date="2021-01" db="EMBL/GenBank/DDBJ databases">
        <title>Whole genome shotgun sequence of Rhizocola hellebori NBRC 109834.</title>
        <authorList>
            <person name="Komaki H."/>
            <person name="Tamura T."/>
        </authorList>
    </citation>
    <scope>NUCLEOTIDE SEQUENCE</scope>
    <source>
        <strain evidence="3">NBRC 109834</strain>
    </source>
</reference>
<feature type="domain" description="Peptidase C39-like" evidence="2">
    <location>
        <begin position="236"/>
        <end position="373"/>
    </location>
</feature>
<dbReference type="EMBL" id="BONY01000038">
    <property type="protein sequence ID" value="GIH07639.1"/>
    <property type="molecule type" value="Genomic_DNA"/>
</dbReference>
<dbReference type="Proteomes" id="UP000612899">
    <property type="component" value="Unassembled WGS sequence"/>
</dbReference>
<dbReference type="InterPro" id="IPR039564">
    <property type="entry name" value="Peptidase_C39-like"/>
</dbReference>
<dbReference type="AlphaFoldDB" id="A0A8J3QD89"/>
<evidence type="ECO:0000256" key="1">
    <source>
        <dbReference type="SAM" id="SignalP"/>
    </source>
</evidence>
<comment type="caution">
    <text evidence="3">The sequence shown here is derived from an EMBL/GenBank/DDBJ whole genome shotgun (WGS) entry which is preliminary data.</text>
</comment>
<protein>
    <submittedName>
        <fullName evidence="3">Membrane protein</fullName>
    </submittedName>
</protein>
<evidence type="ECO:0000313" key="4">
    <source>
        <dbReference type="Proteomes" id="UP000612899"/>
    </source>
</evidence>
<keyword evidence="1" id="KW-0732">Signal</keyword>
<name>A0A8J3QD89_9ACTN</name>
<sequence>MALASAAVATGALPGAAALAGDKKPPAPAAQRDIVFRRWSSDTELATGTSAGVAIASGALTLATAAGQRSYTDPFTGSSGSYDYATWTSATVPLGFAAAEAIPSWTANTPEGAWVEVELRGVTELGNTTKWYVLGRWAQDDVTIARTSVPTQGDTDGSVSIDTFVAAAGRGWISYQLRVTLLRPAGSALTPQVRSLGVMVSRLPAPGAVVASTPQAAQGVVLPVPQFSQSIHQGEYPQWNGGGEAWCSPTSTSMVVAHWGTGPAPADYAWVDPAFADPWVDYAARHTYDSNYAGTGNWPFNTAYAGRFGLDGFVTRLRSLNEAEKFIAAGIPLVLSLSFKKGKIPGLTYGTNGHLLVLAGFTPTGEPVLNDPAAPSDAAVRKTVGRAELEAAWLDSSRGVVYVIHPTSQALPAPEAQANW</sequence>
<organism evidence="3 4">
    <name type="scientific">Rhizocola hellebori</name>
    <dbReference type="NCBI Taxonomy" id="1392758"/>
    <lineage>
        <taxon>Bacteria</taxon>
        <taxon>Bacillati</taxon>
        <taxon>Actinomycetota</taxon>
        <taxon>Actinomycetes</taxon>
        <taxon>Micromonosporales</taxon>
        <taxon>Micromonosporaceae</taxon>
        <taxon>Rhizocola</taxon>
    </lineage>
</organism>
<accession>A0A8J3QD89</accession>
<feature type="chain" id="PRO_5038722882" evidence="1">
    <location>
        <begin position="21"/>
        <end position="420"/>
    </location>
</feature>